<accession>A0A438HNR5</accession>
<feature type="region of interest" description="Disordered" evidence="1">
    <location>
        <begin position="404"/>
        <end position="444"/>
    </location>
</feature>
<dbReference type="InterPro" id="IPR025558">
    <property type="entry name" value="DUF4283"/>
</dbReference>
<dbReference type="Proteomes" id="UP000288805">
    <property type="component" value="Unassembled WGS sequence"/>
</dbReference>
<dbReference type="PANTHER" id="PTHR34427">
    <property type="entry name" value="DUF4283 DOMAIN PROTEIN"/>
    <property type="match status" value="1"/>
</dbReference>
<evidence type="ECO:0000256" key="1">
    <source>
        <dbReference type="SAM" id="MobiDB-lite"/>
    </source>
</evidence>
<sequence length="444" mass="50446">MVGVIKEEAPLQQMKLQMKVFIKDHGRFGYLIGAIKAPNKDDPAFSTWNSENSMIMSWLIQWELEIDKYSKALNMQLYWTFFSRAKKLEGRMKSGGSVWFGVDSKSFEISVESLNGKLSRVITESGRSFSSWIRFGERGLSLLLEGVETCCQKEGLKVFNNSWLEGGFSYVAMRRAGKGLLGVEYFSLKVESCGVKLPVKVEDGPKPQHDPVQKDLPLKVDNVSKDWKSESESVWLQFGGVDAFNKMHILNRCLVGQWGDFSDDAPLLSPLKEWARYHWRLKGNLSLSSMGGALILFEFESTKEVERVLQEGEWIYKQKFLFLERWARQQAVSEKEFKLSPLGLWVGGLRNLQWARVLVQTNGREAPGKLQVVVGDFCFTVYLWWELAPWVVVVTSSKERLEAGKKKLEGPRAPARMGSEGMFPEGELSITKGPSTAETLRLEQ</sequence>
<dbReference type="PANTHER" id="PTHR34427:SF5">
    <property type="entry name" value="DUF4283 DOMAIN-CONTAINING PROTEIN"/>
    <property type="match status" value="1"/>
</dbReference>
<name>A0A438HNR5_VITVI</name>
<reference evidence="3 4" key="1">
    <citation type="journal article" date="2018" name="PLoS Genet.">
        <title>Population sequencing reveals clonal diversity and ancestral inbreeding in the grapevine cultivar Chardonnay.</title>
        <authorList>
            <person name="Roach M.J."/>
            <person name="Johnson D.L."/>
            <person name="Bohlmann J."/>
            <person name="van Vuuren H.J."/>
            <person name="Jones S.J."/>
            <person name="Pretorius I.S."/>
            <person name="Schmidt S.A."/>
            <person name="Borneman A.R."/>
        </authorList>
    </citation>
    <scope>NUCLEOTIDE SEQUENCE [LARGE SCALE GENOMIC DNA]</scope>
    <source>
        <strain evidence="4">cv. Chardonnay</strain>
        <tissue evidence="3">Leaf</tissue>
    </source>
</reference>
<evidence type="ECO:0000313" key="4">
    <source>
        <dbReference type="Proteomes" id="UP000288805"/>
    </source>
</evidence>
<protein>
    <recommendedName>
        <fullName evidence="2">DUF4283 domain-containing protein</fullName>
    </recommendedName>
</protein>
<proteinExistence type="predicted"/>
<evidence type="ECO:0000259" key="2">
    <source>
        <dbReference type="Pfam" id="PF14111"/>
    </source>
</evidence>
<evidence type="ECO:0000313" key="3">
    <source>
        <dbReference type="EMBL" id="RVW86096.1"/>
    </source>
</evidence>
<gene>
    <name evidence="3" type="ORF">CK203_037944</name>
</gene>
<dbReference type="Pfam" id="PF14111">
    <property type="entry name" value="DUF4283"/>
    <property type="match status" value="1"/>
</dbReference>
<comment type="caution">
    <text evidence="3">The sequence shown here is derived from an EMBL/GenBank/DDBJ whole genome shotgun (WGS) entry which is preliminary data.</text>
</comment>
<feature type="domain" description="DUF4283" evidence="2">
    <location>
        <begin position="250"/>
        <end position="327"/>
    </location>
</feature>
<dbReference type="AlphaFoldDB" id="A0A438HNR5"/>
<organism evidence="3 4">
    <name type="scientific">Vitis vinifera</name>
    <name type="common">Grape</name>
    <dbReference type="NCBI Taxonomy" id="29760"/>
    <lineage>
        <taxon>Eukaryota</taxon>
        <taxon>Viridiplantae</taxon>
        <taxon>Streptophyta</taxon>
        <taxon>Embryophyta</taxon>
        <taxon>Tracheophyta</taxon>
        <taxon>Spermatophyta</taxon>
        <taxon>Magnoliopsida</taxon>
        <taxon>eudicotyledons</taxon>
        <taxon>Gunneridae</taxon>
        <taxon>Pentapetalae</taxon>
        <taxon>rosids</taxon>
        <taxon>Vitales</taxon>
        <taxon>Vitaceae</taxon>
        <taxon>Viteae</taxon>
        <taxon>Vitis</taxon>
    </lineage>
</organism>
<dbReference type="EMBL" id="QGNW01000197">
    <property type="protein sequence ID" value="RVW86096.1"/>
    <property type="molecule type" value="Genomic_DNA"/>
</dbReference>